<dbReference type="EMBL" id="CP001688">
    <property type="protein sequence ID" value="ACV48236.1"/>
    <property type="molecule type" value="Genomic_DNA"/>
</dbReference>
<evidence type="ECO:0000313" key="1">
    <source>
        <dbReference type="EMBL" id="ACV48236.1"/>
    </source>
</evidence>
<dbReference type="KEGG" id="hmu:Hmuk_2123"/>
<reference evidence="1 2" key="1">
    <citation type="journal article" date="2009" name="Stand. Genomic Sci.">
        <title>Complete genome sequence of Halomicrobium mukohataei type strain (arg-2).</title>
        <authorList>
            <person name="Tindall B.J."/>
            <person name="Schneider S."/>
            <person name="Lapidus A."/>
            <person name="Copeland A."/>
            <person name="Glavina Del Rio T."/>
            <person name="Nolan M."/>
            <person name="Lucas S."/>
            <person name="Chen F."/>
            <person name="Tice H."/>
            <person name="Cheng J.F."/>
            <person name="Saunders E."/>
            <person name="Bruce D."/>
            <person name="Goodwin L."/>
            <person name="Pitluck S."/>
            <person name="Mikhailova N."/>
            <person name="Pati A."/>
            <person name="Ivanova N."/>
            <person name="Mavrommatis K."/>
            <person name="Chen A."/>
            <person name="Palaniappan K."/>
            <person name="Chain P."/>
            <person name="Land M."/>
            <person name="Hauser L."/>
            <person name="Chang Y.J."/>
            <person name="Jeffries C.D."/>
            <person name="Brettin T."/>
            <person name="Han C."/>
            <person name="Rohde M."/>
            <person name="Goker M."/>
            <person name="Bristow J."/>
            <person name="Eisen J.A."/>
            <person name="Markowitz V."/>
            <person name="Hugenholtz P."/>
            <person name="Klenk H.P."/>
            <person name="Kyrpides N.C."/>
            <person name="Detter J.C."/>
        </authorList>
    </citation>
    <scope>NUCLEOTIDE SEQUENCE [LARGE SCALE GENOMIC DNA]</scope>
    <source>
        <strain evidence="2">ATCC 700874 / DSM 12286 / JCM 9738 / NCIMB 13541</strain>
    </source>
</reference>
<dbReference type="Proteomes" id="UP000001746">
    <property type="component" value="Chromosome"/>
</dbReference>
<dbReference type="AlphaFoldDB" id="C7NWM6"/>
<dbReference type="eggNOG" id="arCOG13183">
    <property type="taxonomic scope" value="Archaea"/>
</dbReference>
<sequence length="218" mass="24207">MKQRDIVHPAVNEDVSSSSADANLQNLTYVDHWKQTSDLAPNCPQGDNPNFSAEHLCTVYKAVDDEGAIVQDSNGQYRYIVELWQQCTKSDSSGFLCADAEINLLRSNINDKDGDVTFHGRDPAGTERVNDERISVRHYTEVGGVAFGGDEVVRFNDGLFGAIEWTPGPEGSYTVSWNGEEKQIQDIIAFVDIGSDSKLDFDDEDTGIVWNYRVETGF</sequence>
<organism evidence="1 2">
    <name type="scientific">Halomicrobium mukohataei (strain ATCC 700874 / DSM 12286 / JCM 9738 / NCIMB 13541)</name>
    <name type="common">Haloarcula mukohataei</name>
    <dbReference type="NCBI Taxonomy" id="485914"/>
    <lineage>
        <taxon>Archaea</taxon>
        <taxon>Methanobacteriati</taxon>
        <taxon>Methanobacteriota</taxon>
        <taxon>Stenosarchaea group</taxon>
        <taxon>Halobacteria</taxon>
        <taxon>Halobacteriales</taxon>
        <taxon>Haloarculaceae</taxon>
        <taxon>Halomicrobium</taxon>
    </lineage>
</organism>
<proteinExistence type="predicted"/>
<gene>
    <name evidence="1" type="ordered locus">Hmuk_2123</name>
</gene>
<accession>C7NWM6</accession>
<evidence type="ECO:0000313" key="2">
    <source>
        <dbReference type="Proteomes" id="UP000001746"/>
    </source>
</evidence>
<keyword evidence="2" id="KW-1185">Reference proteome</keyword>
<dbReference type="HOGENOM" id="CLU_1264543_0_0_2"/>
<protein>
    <submittedName>
        <fullName evidence="1">Uncharacterized protein</fullName>
    </submittedName>
</protein>
<name>C7NWM6_HALMD</name>